<name>J3YR65_9ENTR</name>
<evidence type="ECO:0000313" key="1">
    <source>
        <dbReference type="EMBL" id="AFP84498.1"/>
    </source>
</evidence>
<keyword evidence="2" id="KW-1185">Reference proteome</keyword>
<dbReference type="HOGENOM" id="CLU_2847372_0_0_6"/>
<protein>
    <submittedName>
        <fullName evidence="1">Uncharacterized protein</fullName>
    </submittedName>
</protein>
<proteinExistence type="predicted"/>
<dbReference type="EMBL" id="CP003546">
    <property type="protein sequence ID" value="AFP84498.1"/>
    <property type="molecule type" value="Genomic_DNA"/>
</dbReference>
<sequence>MNKRHIHLNMRQKYFIQWIPKAVKYLMKINETLIWVDIEKCNNRGLEIPKSCRALYAMIFFSLIA</sequence>
<evidence type="ECO:0000313" key="2">
    <source>
        <dbReference type="Proteomes" id="UP000003936"/>
    </source>
</evidence>
<organism evidence="1 2">
    <name type="scientific">secondary endosymbiont of Ctenarytaina eucalypti</name>
    <dbReference type="NCBI Taxonomy" id="1199245"/>
    <lineage>
        <taxon>Bacteria</taxon>
        <taxon>Pseudomonadati</taxon>
        <taxon>Pseudomonadota</taxon>
        <taxon>Gammaproteobacteria</taxon>
        <taxon>Enterobacterales</taxon>
        <taxon>Enterobacteriaceae</taxon>
        <taxon>aphid secondary symbionts</taxon>
    </lineage>
</organism>
<dbReference type="KEGG" id="sect:A359_00940"/>
<reference evidence="1 2" key="1">
    <citation type="journal article" date="2012" name="Mol. Biol. Evol.">
        <title>Genome reduction and co-evolution between the primary and secondary bacterial symbionts of psyllids.</title>
        <authorList>
            <person name="Sloan D.B."/>
            <person name="Moran N.A."/>
        </authorList>
    </citation>
    <scope>NUCLEOTIDE SEQUENCE [LARGE SCALE GENOMIC DNA]</scope>
    <source>
        <strain evidence="1">Ceuc_S</strain>
    </source>
</reference>
<dbReference type="Proteomes" id="UP000003936">
    <property type="component" value="Chromosome"/>
</dbReference>
<gene>
    <name evidence="1" type="ORF">A359_00940</name>
</gene>
<dbReference type="AlphaFoldDB" id="J3YR65"/>
<accession>J3YR65</accession>